<dbReference type="NCBIfam" id="TIGR00686">
    <property type="entry name" value="phnA"/>
    <property type="match status" value="1"/>
</dbReference>
<dbReference type="Pfam" id="PF03831">
    <property type="entry name" value="YjdM"/>
    <property type="match status" value="1"/>
</dbReference>
<dbReference type="RefSeq" id="WP_066474893.1">
    <property type="nucleotide sequence ID" value="NZ_BCNT01000004.1"/>
</dbReference>
<protein>
    <submittedName>
        <fullName evidence="4">Zinc ribbon domain-containing protein YjdM</fullName>
    </submittedName>
</protein>
<evidence type="ECO:0000259" key="2">
    <source>
        <dbReference type="Pfam" id="PF03831"/>
    </source>
</evidence>
<comment type="similarity">
    <text evidence="1">Belongs to the YjdM family.</text>
</comment>
<gene>
    <name evidence="4" type="ORF">ACFSW6_05240</name>
</gene>
<dbReference type="InterPro" id="IPR004624">
    <property type="entry name" value="YjdM"/>
</dbReference>
<dbReference type="SUPFAM" id="SSF82057">
    <property type="entry name" value="Prokaryotic SH3-related domain"/>
    <property type="match status" value="1"/>
</dbReference>
<dbReference type="PANTHER" id="PTHR30305:SF3">
    <property type="entry name" value="PROTEIN YJDM"/>
    <property type="match status" value="1"/>
</dbReference>
<sequence>MSQTIPACPQCGLENTYADGASYICPDCAFEWPVQAAEEEGDAGAGDGIVRDANGNALADGDAVILVKDLKVKGSSSVLKKGSKIKGIRLVDGADGHNVDCRTELGSMLLKSEFLKKA</sequence>
<dbReference type="Gene3D" id="2.30.30.40">
    <property type="entry name" value="SH3 Domains"/>
    <property type="match status" value="1"/>
</dbReference>
<comment type="caution">
    <text evidence="4">The sequence shown here is derived from an EMBL/GenBank/DDBJ whole genome shotgun (WGS) entry which is preliminary data.</text>
</comment>
<dbReference type="InterPro" id="IPR013988">
    <property type="entry name" value="YjdM_C"/>
</dbReference>
<accession>A0ABW5UJ30</accession>
<dbReference type="Proteomes" id="UP001597463">
    <property type="component" value="Unassembled WGS sequence"/>
</dbReference>
<dbReference type="Pfam" id="PF08274">
    <property type="entry name" value="Zn_Ribbon_YjdM"/>
    <property type="match status" value="1"/>
</dbReference>
<dbReference type="InterPro" id="IPR013987">
    <property type="entry name" value="YjdM_N"/>
</dbReference>
<dbReference type="PANTHER" id="PTHR30305">
    <property type="entry name" value="PROTEIN YJDM-RELATED"/>
    <property type="match status" value="1"/>
</dbReference>
<organism evidence="4 5">
    <name type="scientific">Comamonas terrae</name>
    <dbReference type="NCBI Taxonomy" id="673548"/>
    <lineage>
        <taxon>Bacteria</taxon>
        <taxon>Pseudomonadati</taxon>
        <taxon>Pseudomonadota</taxon>
        <taxon>Betaproteobacteria</taxon>
        <taxon>Burkholderiales</taxon>
        <taxon>Comamonadaceae</taxon>
        <taxon>Comamonas</taxon>
    </lineage>
</organism>
<dbReference type="EMBL" id="JBHUMV010000002">
    <property type="protein sequence ID" value="MFD2753480.1"/>
    <property type="molecule type" value="Genomic_DNA"/>
</dbReference>
<keyword evidence="5" id="KW-1185">Reference proteome</keyword>
<evidence type="ECO:0000313" key="5">
    <source>
        <dbReference type="Proteomes" id="UP001597463"/>
    </source>
</evidence>
<feature type="domain" description="Protein YjdM C-terminal" evidence="2">
    <location>
        <begin position="50"/>
        <end position="118"/>
    </location>
</feature>
<evidence type="ECO:0000256" key="1">
    <source>
        <dbReference type="ARBA" id="ARBA00009248"/>
    </source>
</evidence>
<feature type="domain" description="Protein YjdM N-terminal" evidence="3">
    <location>
        <begin position="4"/>
        <end position="33"/>
    </location>
</feature>
<dbReference type="SUPFAM" id="SSF57783">
    <property type="entry name" value="Zinc beta-ribbon"/>
    <property type="match status" value="1"/>
</dbReference>
<reference evidence="5" key="1">
    <citation type="journal article" date="2019" name="Int. J. Syst. Evol. Microbiol.">
        <title>The Global Catalogue of Microorganisms (GCM) 10K type strain sequencing project: providing services to taxonomists for standard genome sequencing and annotation.</title>
        <authorList>
            <consortium name="The Broad Institute Genomics Platform"/>
            <consortium name="The Broad Institute Genome Sequencing Center for Infectious Disease"/>
            <person name="Wu L."/>
            <person name="Ma J."/>
        </authorList>
    </citation>
    <scope>NUCLEOTIDE SEQUENCE [LARGE SCALE GENOMIC DNA]</scope>
    <source>
        <strain evidence="5">TISTR 1906</strain>
    </source>
</reference>
<evidence type="ECO:0000259" key="3">
    <source>
        <dbReference type="Pfam" id="PF08274"/>
    </source>
</evidence>
<evidence type="ECO:0000313" key="4">
    <source>
        <dbReference type="EMBL" id="MFD2753480.1"/>
    </source>
</evidence>
<proteinExistence type="inferred from homology"/>
<dbReference type="Gene3D" id="2.20.25.10">
    <property type="match status" value="1"/>
</dbReference>
<name>A0ABW5UJ30_9BURK</name>